<reference evidence="1 2" key="1">
    <citation type="submission" date="2021-03" db="EMBL/GenBank/DDBJ databases">
        <authorList>
            <person name="King G.J."/>
            <person name="Bancroft I."/>
            <person name="Baten A."/>
            <person name="Bloomfield J."/>
            <person name="Borpatragohain P."/>
            <person name="He Z."/>
            <person name="Irish N."/>
            <person name="Irwin J."/>
            <person name="Liu K."/>
            <person name="Mauleon R.P."/>
            <person name="Moore J."/>
            <person name="Morris R."/>
            <person name="Ostergaard L."/>
            <person name="Wang B."/>
            <person name="Wells R."/>
        </authorList>
    </citation>
    <scope>NUCLEOTIDE SEQUENCE [LARGE SCALE GENOMIC DNA]</scope>
    <source>
        <strain evidence="1">R-o-18</strain>
        <tissue evidence="1">Leaf</tissue>
    </source>
</reference>
<organism evidence="1 2">
    <name type="scientific">Brassica rapa subsp. trilocularis</name>
    <dbReference type="NCBI Taxonomy" id="1813537"/>
    <lineage>
        <taxon>Eukaryota</taxon>
        <taxon>Viridiplantae</taxon>
        <taxon>Streptophyta</taxon>
        <taxon>Embryophyta</taxon>
        <taxon>Tracheophyta</taxon>
        <taxon>Spermatophyta</taxon>
        <taxon>Magnoliopsida</taxon>
        <taxon>eudicotyledons</taxon>
        <taxon>Gunneridae</taxon>
        <taxon>Pentapetalae</taxon>
        <taxon>rosids</taxon>
        <taxon>malvids</taxon>
        <taxon>Brassicales</taxon>
        <taxon>Brassicaceae</taxon>
        <taxon>Brassiceae</taxon>
        <taxon>Brassica</taxon>
    </lineage>
</organism>
<gene>
    <name evidence="1" type="primary">A04g507840.1_BraROA</name>
    <name evidence="1" type="ORF">IGI04_016758</name>
</gene>
<evidence type="ECO:0000313" key="2">
    <source>
        <dbReference type="Proteomes" id="UP000823674"/>
    </source>
</evidence>
<sequence length="121" mass="13850">TSPVHRIPQRIYQLQEGISVRPNTIIHKFAPASCATTTTRLTRNIQPDDPIFLTEGDIYEFSGFFIVQNSRQRKLTQLSYYIQIDQETTMSKVTDIGPIFPSSANYNPAITYNKILLQQIN</sequence>
<dbReference type="EMBL" id="JADBGQ010000004">
    <property type="protein sequence ID" value="KAG5402151.1"/>
    <property type="molecule type" value="Genomic_DNA"/>
</dbReference>
<keyword evidence="2" id="KW-1185">Reference proteome</keyword>
<name>A0ABQ7MTW3_BRACM</name>
<comment type="caution">
    <text evidence="1">The sequence shown here is derived from an EMBL/GenBank/DDBJ whole genome shotgun (WGS) entry which is preliminary data.</text>
</comment>
<dbReference type="Proteomes" id="UP000823674">
    <property type="component" value="Chromosome A04"/>
</dbReference>
<feature type="non-terminal residue" evidence="1">
    <location>
        <position position="1"/>
    </location>
</feature>
<evidence type="ECO:0000313" key="1">
    <source>
        <dbReference type="EMBL" id="KAG5402151.1"/>
    </source>
</evidence>
<proteinExistence type="predicted"/>
<protein>
    <submittedName>
        <fullName evidence="1">Uncharacterized protein</fullName>
    </submittedName>
</protein>
<accession>A0ABQ7MTW3</accession>